<keyword evidence="2" id="KW-0812">Transmembrane</keyword>
<evidence type="ECO:0000256" key="1">
    <source>
        <dbReference type="SAM" id="MobiDB-lite"/>
    </source>
</evidence>
<gene>
    <name evidence="3" type="ORF">SZN_29210</name>
</gene>
<dbReference type="AlphaFoldDB" id="G2GJZ9"/>
<feature type="transmembrane region" description="Helical" evidence="2">
    <location>
        <begin position="21"/>
        <end position="47"/>
    </location>
</feature>
<dbReference type="PATRIC" id="fig|700597.3.peg.5734"/>
<dbReference type="Proteomes" id="UP000004217">
    <property type="component" value="Unassembled WGS sequence"/>
</dbReference>
<feature type="transmembrane region" description="Helical" evidence="2">
    <location>
        <begin position="59"/>
        <end position="79"/>
    </location>
</feature>
<accession>G2GJZ9</accession>
<proteinExistence type="predicted"/>
<name>G2GJZ9_9ACTN</name>
<evidence type="ECO:0000313" key="4">
    <source>
        <dbReference type="Proteomes" id="UP000004217"/>
    </source>
</evidence>
<keyword evidence="2" id="KW-1133">Transmembrane helix</keyword>
<sequence>MSDKHSPGAAVPPARPAPRASLGVLVGVAIAASSTAATAVIGLGIGLGIGGTAGAVGRSLPSVMLPVLLPVLGIAGAFARLGKVEPITGNGLARAGRSPYVRTGRGTDAPRPPTPSSR</sequence>
<keyword evidence="4" id="KW-1185">Reference proteome</keyword>
<dbReference type="EMBL" id="AGBF01000162">
    <property type="protein sequence ID" value="EGX56172.1"/>
    <property type="molecule type" value="Genomic_DNA"/>
</dbReference>
<comment type="caution">
    <text evidence="3">The sequence shown here is derived from an EMBL/GenBank/DDBJ whole genome shotgun (WGS) entry which is preliminary data.</text>
</comment>
<reference evidence="3 4" key="1">
    <citation type="submission" date="2011-08" db="EMBL/GenBank/DDBJ databases">
        <authorList>
            <person name="Lin Y."/>
            <person name="Hao X."/>
            <person name="Johnstone L."/>
            <person name="Miller S.J."/>
            <person name="Wei G."/>
            <person name="Rensing C."/>
        </authorList>
    </citation>
    <scope>NUCLEOTIDE SEQUENCE [LARGE SCALE GENOMIC DNA]</scope>
    <source>
        <strain evidence="3 4">K42</strain>
    </source>
</reference>
<evidence type="ECO:0000256" key="2">
    <source>
        <dbReference type="SAM" id="Phobius"/>
    </source>
</evidence>
<keyword evidence="2" id="KW-0472">Membrane</keyword>
<dbReference type="RefSeq" id="WP_007501963.1">
    <property type="nucleotide sequence ID" value="NZ_AGBF01000162.1"/>
</dbReference>
<organism evidence="3 4">
    <name type="scientific">Streptomyces zinciresistens K42</name>
    <dbReference type="NCBI Taxonomy" id="700597"/>
    <lineage>
        <taxon>Bacteria</taxon>
        <taxon>Bacillati</taxon>
        <taxon>Actinomycetota</taxon>
        <taxon>Actinomycetes</taxon>
        <taxon>Kitasatosporales</taxon>
        <taxon>Streptomycetaceae</taxon>
        <taxon>Streptomyces</taxon>
    </lineage>
</organism>
<feature type="region of interest" description="Disordered" evidence="1">
    <location>
        <begin position="89"/>
        <end position="118"/>
    </location>
</feature>
<protein>
    <submittedName>
        <fullName evidence="3">Uncharacterized protein</fullName>
    </submittedName>
</protein>
<evidence type="ECO:0000313" key="3">
    <source>
        <dbReference type="EMBL" id="EGX56172.1"/>
    </source>
</evidence>